<gene>
    <name evidence="4" type="ordered locus">A2cp1_1054</name>
</gene>
<sequence>MKPNAVAITCLLAASAAAAAPENAPTGDAVVAARTPRPISLDGRLDEEEWAAAPAYSRFVESFPNPGLPASFRTEVRVLYDDAMLYVGVVCFDPQPRAIVRQLARRDTDTTADRVEVAIDSGGGGRTAYVFTVNAAGVLRDQLVYADVNTTDSWDAVWDAAVAGDARGWSVELAIPLRQLRFSSAPEQQWGFVVRRHVPRTHQVFGSVLVPREANPLNPGNLVVSRFGRLEGLSELDPPRGLELLPYVAARATVRPQYSDPARPEPRLVDPLVDVGLDLKSPLGSGLTLTGAINPDFGQVESDQIIQNLQNSEPFFPEKRPFFMEGLDVFEPVGSEYGVQQQLFYSRRIGLDAPILGAVKVTGSARRGLELGVLDSVVMGAGNAALVPLGYGNPDPAALAPVEQDPDRSWRFRLRQPFRFGPENALPSAHPVSTNYFAAVGRQRLGGGATAGAMFTAATPLEPRCRRHEFANDADYRAAGCDSRGSNALGLDLSVPGEWGGFAQVEVSQAVGGPDGGRRLRDGTVLRAGDLGFGGHMRWGKLGGEPWRFEVQYLYEDAKLDLNDVGYQPLSDFQWVDLVGRYVRPNGFGPFHSFKADTTLDVNWDADGKMARSLNWWTSSKLQLPGYQELQVRLNVEHPQWDTREIARSGIAFERTGHWYVTASLASDPHRELQGKLDVVYFRTMDEGPFGPASGWSSSLTGSWRPHPRLETKLEAGYEHKPQGPRWLETLPDGTAVFGVQDPRFVSVTLRQQLVFTPRLSAQLYAQAFSSAIRWGDTFYGASVNGRRRLSWADLAPVAYAGNPASHDATVNLNAVVRWEYRLGSTLYAVYTRSQSELPARDGDVPSGLGSPDLFRGRAVDTFLVKWSWWRGG</sequence>
<keyword evidence="1" id="KW-0732">Signal</keyword>
<keyword evidence="5" id="KW-1185">Reference proteome</keyword>
<evidence type="ECO:0000313" key="4">
    <source>
        <dbReference type="EMBL" id="ACL64405.1"/>
    </source>
</evidence>
<feature type="domain" description="DUF5916" evidence="3">
    <location>
        <begin position="238"/>
        <end position="351"/>
    </location>
</feature>
<feature type="signal peptide" evidence="1">
    <location>
        <begin position="1"/>
        <end position="19"/>
    </location>
</feature>
<dbReference type="KEGG" id="acp:A2cp1_1054"/>
<dbReference type="Pfam" id="PF06452">
    <property type="entry name" value="CBM9_1"/>
    <property type="match status" value="1"/>
</dbReference>
<dbReference type="CDD" id="cd09618">
    <property type="entry name" value="CBM9_like_2"/>
    <property type="match status" value="1"/>
</dbReference>
<dbReference type="Pfam" id="PF19313">
    <property type="entry name" value="DUF5916"/>
    <property type="match status" value="2"/>
</dbReference>
<dbReference type="Gene3D" id="2.60.40.1190">
    <property type="match status" value="1"/>
</dbReference>
<proteinExistence type="predicted"/>
<dbReference type="AlphaFoldDB" id="B8JF48"/>
<dbReference type="SUPFAM" id="SSF49344">
    <property type="entry name" value="CBD9-like"/>
    <property type="match status" value="1"/>
</dbReference>
<feature type="chain" id="PRO_5002872783" evidence="1">
    <location>
        <begin position="20"/>
        <end position="873"/>
    </location>
</feature>
<evidence type="ECO:0000259" key="3">
    <source>
        <dbReference type="Pfam" id="PF19313"/>
    </source>
</evidence>
<reference evidence="4" key="1">
    <citation type="submission" date="2009-01" db="EMBL/GenBank/DDBJ databases">
        <title>Complete sequence of Anaeromyxobacter dehalogenans 2CP-1.</title>
        <authorList>
            <consortium name="US DOE Joint Genome Institute"/>
            <person name="Lucas S."/>
            <person name="Copeland A."/>
            <person name="Lapidus A."/>
            <person name="Glavina del Rio T."/>
            <person name="Dalin E."/>
            <person name="Tice H."/>
            <person name="Bruce D."/>
            <person name="Goodwin L."/>
            <person name="Pitluck S."/>
            <person name="Saunders E."/>
            <person name="Brettin T."/>
            <person name="Detter J.C."/>
            <person name="Han C."/>
            <person name="Larimer F."/>
            <person name="Land M."/>
            <person name="Hauser L."/>
            <person name="Kyrpides N."/>
            <person name="Ovchinnikova G."/>
            <person name="Beliaev A.S."/>
            <person name="Richardson P."/>
        </authorList>
    </citation>
    <scope>NUCLEOTIDE SEQUENCE</scope>
    <source>
        <strain evidence="4">2CP-1</strain>
    </source>
</reference>
<feature type="domain" description="DUF5916" evidence="3">
    <location>
        <begin position="531"/>
        <end position="834"/>
    </location>
</feature>
<dbReference type="GO" id="GO:0004553">
    <property type="term" value="F:hydrolase activity, hydrolyzing O-glycosyl compounds"/>
    <property type="evidence" value="ECO:0007669"/>
    <property type="project" value="InterPro"/>
</dbReference>
<dbReference type="GO" id="GO:0030246">
    <property type="term" value="F:carbohydrate binding"/>
    <property type="evidence" value="ECO:0007669"/>
    <property type="project" value="InterPro"/>
</dbReference>
<name>B8JF48_ANAD2</name>
<accession>B8JF48</accession>
<dbReference type="HOGENOM" id="CLU_016090_0_0_7"/>
<dbReference type="RefSeq" id="WP_012632398.1">
    <property type="nucleotide sequence ID" value="NC_011891.1"/>
</dbReference>
<organism evidence="4 5">
    <name type="scientific">Anaeromyxobacter dehalogenans (strain ATCC BAA-258 / DSM 21875 / 2CP-1)</name>
    <dbReference type="NCBI Taxonomy" id="455488"/>
    <lineage>
        <taxon>Bacteria</taxon>
        <taxon>Pseudomonadati</taxon>
        <taxon>Myxococcota</taxon>
        <taxon>Myxococcia</taxon>
        <taxon>Myxococcales</taxon>
        <taxon>Cystobacterineae</taxon>
        <taxon>Anaeromyxobacteraceae</taxon>
        <taxon>Anaeromyxobacter</taxon>
    </lineage>
</organism>
<feature type="domain" description="Carbohydrate-binding" evidence="2">
    <location>
        <begin position="42"/>
        <end position="194"/>
    </location>
</feature>
<dbReference type="Proteomes" id="UP000007089">
    <property type="component" value="Chromosome"/>
</dbReference>
<evidence type="ECO:0000259" key="2">
    <source>
        <dbReference type="Pfam" id="PF06452"/>
    </source>
</evidence>
<evidence type="ECO:0000256" key="1">
    <source>
        <dbReference type="SAM" id="SignalP"/>
    </source>
</evidence>
<dbReference type="InterPro" id="IPR045670">
    <property type="entry name" value="DUF5916"/>
</dbReference>
<evidence type="ECO:0000313" key="5">
    <source>
        <dbReference type="Proteomes" id="UP000007089"/>
    </source>
</evidence>
<dbReference type="GO" id="GO:0016052">
    <property type="term" value="P:carbohydrate catabolic process"/>
    <property type="evidence" value="ECO:0007669"/>
    <property type="project" value="InterPro"/>
</dbReference>
<dbReference type="InterPro" id="IPR010502">
    <property type="entry name" value="Carb-bd_dom_fam9"/>
</dbReference>
<dbReference type="EMBL" id="CP001359">
    <property type="protein sequence ID" value="ACL64405.1"/>
    <property type="molecule type" value="Genomic_DNA"/>
</dbReference>
<protein>
    <submittedName>
        <fullName evidence="4">Uncharacterized protein</fullName>
    </submittedName>
</protein>